<dbReference type="CDD" id="cd11341">
    <property type="entry name" value="AmyAc_Pullulanase_LD-like"/>
    <property type="match status" value="1"/>
</dbReference>
<dbReference type="Proteomes" id="UP000186112">
    <property type="component" value="Unassembled WGS sequence"/>
</dbReference>
<keyword evidence="3" id="KW-0326">Glycosidase</keyword>
<evidence type="ECO:0000259" key="2">
    <source>
        <dbReference type="SMART" id="SM00642"/>
    </source>
</evidence>
<dbReference type="EMBL" id="LTDM01000032">
    <property type="protein sequence ID" value="OLS02297.1"/>
    <property type="molecule type" value="Genomic_DNA"/>
</dbReference>
<dbReference type="InterPro" id="IPR011840">
    <property type="entry name" value="PulA_typeI"/>
</dbReference>
<comment type="caution">
    <text evidence="3">The sequence shown here is derived from an EMBL/GenBank/DDBJ whole genome shotgun (WGS) entry which is preliminary data.</text>
</comment>
<evidence type="ECO:0000256" key="1">
    <source>
        <dbReference type="ARBA" id="ARBA00008061"/>
    </source>
</evidence>
<dbReference type="InterPro" id="IPR006047">
    <property type="entry name" value="GH13_cat_dom"/>
</dbReference>
<dbReference type="RefSeq" id="WP_075727035.1">
    <property type="nucleotide sequence ID" value="NZ_LTDM01000032.1"/>
</dbReference>
<dbReference type="Pfam" id="PF02922">
    <property type="entry name" value="CBM_48"/>
    <property type="match status" value="1"/>
</dbReference>
<dbReference type="Gene3D" id="3.20.20.80">
    <property type="entry name" value="Glycosidases"/>
    <property type="match status" value="1"/>
</dbReference>
<dbReference type="SUPFAM" id="SSF81296">
    <property type="entry name" value="E set domains"/>
    <property type="match status" value="1"/>
</dbReference>
<dbReference type="InterPro" id="IPR004193">
    <property type="entry name" value="Glyco_hydro_13_N"/>
</dbReference>
<dbReference type="GO" id="GO:0005975">
    <property type="term" value="P:carbohydrate metabolic process"/>
    <property type="evidence" value="ECO:0007669"/>
    <property type="project" value="InterPro"/>
</dbReference>
<dbReference type="SMART" id="SM00642">
    <property type="entry name" value="Aamy"/>
    <property type="match status" value="1"/>
</dbReference>
<dbReference type="InterPro" id="IPR013783">
    <property type="entry name" value="Ig-like_fold"/>
</dbReference>
<sequence length="635" mass="73603">MEDFGKTEKKLGSDYTKEETLFRVWSPIRENIELILYERKELDEKQVFKMEKKEDGVHELRIKGDHKGKFYKYLIEGKIEITDPYSVSSAINSSASAIIDLEDTNPKGFRDHKILKNKNFSSPIIYEVHIKDFTASLNSGVENRGKFLGFVEEGTSYGDFTTGLDHLKELGVTHIYLLPVYDFFTVDERLENFLNDDNYNWGYDPELYNTPEGSYATDPTDPVNRIKELKTLIMKLHENGFKVILDVVYNHTYKAENSNLHYLMPGYYHRMTLDGKFSDGTGTGNEIDTEMPMVRKLIIDSLIYWIEEYRVDGFRFDLMGLMDIGTTKTVVKTLKDIKPDILIYGEPWGGGRSTLPFEKMSLKGTQRSLGFSYFNDDFRNALKGDNNGSYPGFTQGNPKYKWSVEGGIVGSIDYNSTHKGFTDFPLESINYINCHDDLIIYDKMKKVFPDMIEEDIEKLNRFAFSVLLTAQGIPFITNGNEFLRSKNGIANTYKSPITINAIDWSLKKKNIHFYKYFRDLIKMRCDNPEFNLTDPKAINEKLKFMLFEASKNIIVYTIKKEEEGYILVVHNGKFEDAYINVQDILNFLKSKYDDDRKTLDIDTMLGLDGLEDENYKSNLKEIYIPYMSTYVFNIK</sequence>
<dbReference type="AlphaFoldDB" id="A0A1U7M4R0"/>
<dbReference type="CDD" id="cd02860">
    <property type="entry name" value="E_set_Pullulanase"/>
    <property type="match status" value="1"/>
</dbReference>
<protein>
    <submittedName>
        <fullName evidence="3">Pullulanase</fullName>
        <ecNumber evidence="3">3.2.1.41</ecNumber>
    </submittedName>
</protein>
<dbReference type="NCBIfam" id="TIGR02104">
    <property type="entry name" value="pulA_typeI"/>
    <property type="match status" value="1"/>
</dbReference>
<evidence type="ECO:0000313" key="4">
    <source>
        <dbReference type="Proteomes" id="UP000186112"/>
    </source>
</evidence>
<dbReference type="Pfam" id="PF00128">
    <property type="entry name" value="Alpha-amylase"/>
    <property type="match status" value="1"/>
</dbReference>
<dbReference type="SUPFAM" id="SSF51445">
    <property type="entry name" value="(Trans)glycosidases"/>
    <property type="match status" value="1"/>
</dbReference>
<reference evidence="3 4" key="1">
    <citation type="submission" date="2016-02" db="EMBL/GenBank/DDBJ databases">
        <title>Genome sequence of Tissierella creatinophila DSM 6911.</title>
        <authorList>
            <person name="Poehlein A."/>
            <person name="Daniel R."/>
        </authorList>
    </citation>
    <scope>NUCLEOTIDE SEQUENCE [LARGE SCALE GENOMIC DNA]</scope>
    <source>
        <strain evidence="3 4">DSM 6911</strain>
    </source>
</reference>
<dbReference type="EC" id="3.2.1.41" evidence="3"/>
<dbReference type="PANTHER" id="PTHR43002">
    <property type="entry name" value="GLYCOGEN DEBRANCHING ENZYME"/>
    <property type="match status" value="1"/>
</dbReference>
<feature type="domain" description="Glycosyl hydrolase family 13 catalytic" evidence="2">
    <location>
        <begin position="127"/>
        <end position="524"/>
    </location>
</feature>
<dbReference type="InterPro" id="IPR014756">
    <property type="entry name" value="Ig_E-set"/>
</dbReference>
<dbReference type="InterPro" id="IPR017853">
    <property type="entry name" value="GH"/>
</dbReference>
<name>A0A1U7M4R0_TISCR</name>
<accession>A0A1U7M4R0</accession>
<evidence type="ECO:0000313" key="3">
    <source>
        <dbReference type="EMBL" id="OLS02297.1"/>
    </source>
</evidence>
<dbReference type="OrthoDB" id="9761875at2"/>
<keyword evidence="4" id="KW-1185">Reference proteome</keyword>
<comment type="similarity">
    <text evidence="1">Belongs to the glycosyl hydrolase 13 family.</text>
</comment>
<keyword evidence="3" id="KW-0378">Hydrolase</keyword>
<organism evidence="3 4">
    <name type="scientific">Tissierella creatinophila DSM 6911</name>
    <dbReference type="NCBI Taxonomy" id="1123403"/>
    <lineage>
        <taxon>Bacteria</taxon>
        <taxon>Bacillati</taxon>
        <taxon>Bacillota</taxon>
        <taxon>Tissierellia</taxon>
        <taxon>Tissierellales</taxon>
        <taxon>Tissierellaceae</taxon>
        <taxon>Tissierella</taxon>
    </lineage>
</organism>
<dbReference type="Gene3D" id="2.60.40.10">
    <property type="entry name" value="Immunoglobulins"/>
    <property type="match status" value="1"/>
</dbReference>
<proteinExistence type="inferred from homology"/>
<gene>
    <name evidence="3" type="primary">pulA</name>
    <name evidence="3" type="ORF">TICRE_16830</name>
</gene>
<dbReference type="GO" id="GO:0051060">
    <property type="term" value="F:pullulanase activity"/>
    <property type="evidence" value="ECO:0007669"/>
    <property type="project" value="UniProtKB-EC"/>
</dbReference>